<feature type="compositionally biased region" description="Polar residues" evidence="7">
    <location>
        <begin position="362"/>
        <end position="391"/>
    </location>
</feature>
<gene>
    <name evidence="9" type="ORF">H4O21_22750</name>
</gene>
<evidence type="ECO:0000256" key="3">
    <source>
        <dbReference type="ARBA" id="ARBA00022741"/>
    </source>
</evidence>
<proteinExistence type="inferred from homology"/>
<dbReference type="GO" id="GO:0005524">
    <property type="term" value="F:ATP binding"/>
    <property type="evidence" value="ECO:0007669"/>
    <property type="project" value="UniProtKB-KW"/>
</dbReference>
<feature type="compositionally biased region" description="Low complexity" evidence="7">
    <location>
        <begin position="312"/>
        <end position="333"/>
    </location>
</feature>
<feature type="region of interest" description="Disordered" evidence="7">
    <location>
        <begin position="309"/>
        <end position="427"/>
    </location>
</feature>
<dbReference type="RefSeq" id="WP_182811655.1">
    <property type="nucleotide sequence ID" value="NZ_JACJFM010000054.1"/>
</dbReference>
<evidence type="ECO:0000256" key="4">
    <source>
        <dbReference type="ARBA" id="ARBA00022840"/>
    </source>
</evidence>
<dbReference type="Pfam" id="PF17863">
    <property type="entry name" value="AAA_lid_2"/>
    <property type="match status" value="1"/>
</dbReference>
<comment type="similarity">
    <text evidence="2">Belongs to the Mg-chelatase subunits D/I family.</text>
</comment>
<evidence type="ECO:0000256" key="6">
    <source>
        <dbReference type="ARBA" id="ARBA00053551"/>
    </source>
</evidence>
<keyword evidence="4 9" id="KW-0067">ATP-binding</keyword>
<dbReference type="InterPro" id="IPR027417">
    <property type="entry name" value="P-loop_NTPase"/>
</dbReference>
<dbReference type="EMBL" id="JACJFM010000054">
    <property type="protein sequence ID" value="MBB1489433.1"/>
    <property type="molecule type" value="Genomic_DNA"/>
</dbReference>
<organism evidence="9 10">
    <name type="scientific">Oceanospirillum sediminis</name>
    <dbReference type="NCBI Taxonomy" id="2760088"/>
    <lineage>
        <taxon>Bacteria</taxon>
        <taxon>Pseudomonadati</taxon>
        <taxon>Pseudomonadota</taxon>
        <taxon>Gammaproteobacteria</taxon>
        <taxon>Oceanospirillales</taxon>
        <taxon>Oceanospirillaceae</taxon>
        <taxon>Oceanospirillum</taxon>
    </lineage>
</organism>
<dbReference type="InterPro" id="IPR036465">
    <property type="entry name" value="vWFA_dom_sf"/>
</dbReference>
<feature type="compositionally biased region" description="Low complexity" evidence="7">
    <location>
        <begin position="418"/>
        <end position="427"/>
    </location>
</feature>
<dbReference type="InterPro" id="IPR003593">
    <property type="entry name" value="AAA+_ATPase"/>
</dbReference>
<dbReference type="CDD" id="cd00009">
    <property type="entry name" value="AAA"/>
    <property type="match status" value="1"/>
</dbReference>
<evidence type="ECO:0000256" key="1">
    <source>
        <dbReference type="ARBA" id="ARBA00004800"/>
    </source>
</evidence>
<comment type="pathway">
    <text evidence="1">Porphyrin-containing compound metabolism; bacteriochlorophyll biosynthesis.</text>
</comment>
<dbReference type="AlphaFoldDB" id="A0A839IVG5"/>
<dbReference type="SUPFAM" id="SSF52540">
    <property type="entry name" value="P-loop containing nucleoside triphosphate hydrolases"/>
    <property type="match status" value="1"/>
</dbReference>
<dbReference type="InterPro" id="IPR000523">
    <property type="entry name" value="Mg_chelatse_chII-like_cat_dom"/>
</dbReference>
<comment type="caution">
    <text evidence="9">The sequence shown here is derived from an EMBL/GenBank/DDBJ whole genome shotgun (WGS) entry which is preliminary data.</text>
</comment>
<feature type="compositionally biased region" description="Basic and acidic residues" evidence="7">
    <location>
        <begin position="452"/>
        <end position="461"/>
    </location>
</feature>
<evidence type="ECO:0000256" key="5">
    <source>
        <dbReference type="ARBA" id="ARBA00030759"/>
    </source>
</evidence>
<keyword evidence="3" id="KW-0547">Nucleotide-binding</keyword>
<reference evidence="9 10" key="1">
    <citation type="submission" date="2020-08" db="EMBL/GenBank/DDBJ databases">
        <title>Oceanospirillum sp. nov. isolated from marine sediment.</title>
        <authorList>
            <person name="Ji X."/>
        </authorList>
    </citation>
    <scope>NUCLEOTIDE SEQUENCE [LARGE SCALE GENOMIC DNA]</scope>
    <source>
        <strain evidence="9 10">D5</strain>
    </source>
</reference>
<keyword evidence="10" id="KW-1185">Reference proteome</keyword>
<dbReference type="Gene3D" id="3.40.50.300">
    <property type="entry name" value="P-loop containing nucleotide triphosphate hydrolases"/>
    <property type="match status" value="1"/>
</dbReference>
<dbReference type="Pfam" id="PF01078">
    <property type="entry name" value="Mg_chelatase"/>
    <property type="match status" value="1"/>
</dbReference>
<comment type="function">
    <text evidence="6">Involved in bacteriochlorophyll biosynthesis; introduces a magnesium ion into protoporphyrin IX to yield Mg-protoporphyrin IX.</text>
</comment>
<dbReference type="PANTHER" id="PTHR35023">
    <property type="entry name" value="CHELATASE-RELATED"/>
    <property type="match status" value="1"/>
</dbReference>
<evidence type="ECO:0000313" key="10">
    <source>
        <dbReference type="Proteomes" id="UP000565262"/>
    </source>
</evidence>
<dbReference type="SMART" id="SM00382">
    <property type="entry name" value="AAA"/>
    <property type="match status" value="1"/>
</dbReference>
<protein>
    <recommendedName>
        <fullName evidence="5">Mg-protoporphyrin IX chelatase</fullName>
    </recommendedName>
</protein>
<evidence type="ECO:0000256" key="7">
    <source>
        <dbReference type="SAM" id="MobiDB-lite"/>
    </source>
</evidence>
<feature type="compositionally biased region" description="Basic and acidic residues" evidence="7">
    <location>
        <begin position="65"/>
        <end position="77"/>
    </location>
</feature>
<dbReference type="SUPFAM" id="SSF53300">
    <property type="entry name" value="vWA-like"/>
    <property type="match status" value="1"/>
</dbReference>
<dbReference type="PANTHER" id="PTHR35023:SF1">
    <property type="entry name" value="MG-PROTOPORPHYRIN IX CHELATASE"/>
    <property type="match status" value="1"/>
</dbReference>
<feature type="domain" description="AAA+ ATPase" evidence="8">
    <location>
        <begin position="28"/>
        <end position="197"/>
    </location>
</feature>
<feature type="region of interest" description="Disordered" evidence="7">
    <location>
        <begin position="452"/>
        <end position="489"/>
    </location>
</feature>
<dbReference type="Gene3D" id="1.10.8.80">
    <property type="entry name" value="Magnesium chelatase subunit I, C-Terminal domain"/>
    <property type="match status" value="1"/>
</dbReference>
<evidence type="ECO:0000256" key="2">
    <source>
        <dbReference type="ARBA" id="ARBA00005799"/>
    </source>
</evidence>
<accession>A0A839IVG5</accession>
<sequence length="715" mass="77539">MSIHFPFAAVAGQDNFKLALLLAAINPGIGGVVVSGPRGCAKSTLVRGLADLLPAQDQLAGTHNQNEDPDQKKDIGHSAEQTDNVPFITLPLGASEERLLGSIDLQKALNQQDVCFHPGLLHQAHGGVLYVDEVNLLPDHLVDQLLDVAASGINRIERDGISHSHPAEFMLIGTMNPDEGELRPQLQDRFGLCVQLDNLYDPLQRVRIVQSREAFDRDAEAFYQHYQAEQQALTAKIIQARQLLADVQCSDDLRLHIAEACCQAQVDGMRADIVWYRAAVAHAALNQRSHVLLNDILATEELVLVHRRKVRSGGSNQNTDSSSGGSSRDLGSDTNQQSKNDSTDQRPSKTNHPFKRPEGSRRPTQSNEWNSEQHSDSGTSDPLNSDSNGTELSDHNGGKSSGQNDTGASEHEGNYGRSSGTAGAGTTPQYQAITSQISFSGLNQIFDNPADKSQARYRTSESSHQLLQPAGKEKGTGGSGSYRVADTSKAQNQSRSVNWFKTLVHNRSKSTFEKLIFQPRRQAKPVLHLVLLDTSASVLSFDGPGFDGAGFDRPGFNGTGFDKAAPETGIAKSGRLAKAKAILLAIAQEAYLKRQQLAVLGFGNETTTVLLPRKRAPKELNQWVEALTAGGGTPLRQAIEDATAYLKQAIQRQPGLHSRCYLLTDGRSTCSLQDLELPGETVLIDTEQSVVKRGRGQELAQQLGAQYLPVAQLEA</sequence>
<name>A0A839IVG5_9GAMM</name>
<evidence type="ECO:0000259" key="8">
    <source>
        <dbReference type="SMART" id="SM00382"/>
    </source>
</evidence>
<dbReference type="InterPro" id="IPR041628">
    <property type="entry name" value="ChlI/MoxR_AAA_lid"/>
</dbReference>
<feature type="region of interest" description="Disordered" evidence="7">
    <location>
        <begin position="60"/>
        <end position="80"/>
    </location>
</feature>
<dbReference type="InterPro" id="IPR052989">
    <property type="entry name" value="Mg-chelatase_DI-like"/>
</dbReference>
<evidence type="ECO:0000313" key="9">
    <source>
        <dbReference type="EMBL" id="MBB1489433.1"/>
    </source>
</evidence>
<dbReference type="Gene3D" id="3.40.50.410">
    <property type="entry name" value="von Willebrand factor, type A domain"/>
    <property type="match status" value="1"/>
</dbReference>
<dbReference type="Proteomes" id="UP000565262">
    <property type="component" value="Unassembled WGS sequence"/>
</dbReference>